<name>A0AAD5BEJ3_9ASCO</name>
<keyword evidence="13" id="KW-1185">Reference proteome</keyword>
<feature type="transmembrane region" description="Helical" evidence="10">
    <location>
        <begin position="500"/>
        <end position="519"/>
    </location>
</feature>
<dbReference type="EMBL" id="JAIHNG010000120">
    <property type="protein sequence ID" value="KAI5957858.1"/>
    <property type="molecule type" value="Genomic_DNA"/>
</dbReference>
<proteinExistence type="inferred from homology"/>
<evidence type="ECO:0000256" key="9">
    <source>
        <dbReference type="ARBA" id="ARBA00023180"/>
    </source>
</evidence>
<keyword evidence="3" id="KW-0813">Transport</keyword>
<feature type="transmembrane region" description="Helical" evidence="10">
    <location>
        <begin position="214"/>
        <end position="233"/>
    </location>
</feature>
<feature type="transmembrane region" description="Helical" evidence="10">
    <location>
        <begin position="417"/>
        <end position="436"/>
    </location>
</feature>
<comment type="similarity">
    <text evidence="2">Belongs to the amino acid-polyamine-organocation (APC) superfamily. YAT (TC 2.A.3.10) family.</text>
</comment>
<keyword evidence="7 10" id="KW-1133">Transmembrane helix</keyword>
<evidence type="ECO:0000313" key="12">
    <source>
        <dbReference type="EMBL" id="KAI5957858.1"/>
    </source>
</evidence>
<keyword evidence="8 10" id="KW-0472">Membrane</keyword>
<protein>
    <submittedName>
        <fullName evidence="12">GNP1</fullName>
    </submittedName>
</protein>
<sequence length="572" mass="62649">MSNSKPYVINAQNVEKISEDAYSSGSGTSTSNPQTGFKGHWDSFLDGFQRAPQTLNEGDDRKKAISKNELRLMSLSTGLGTGLLVAAGNKLRMAGPAGVLIAYAITGLAMLVPMISAVSELSIAYPGLPGGFQSYYSKFIDESLGFALGWSYAFQWCCVISLELVTASITIKFWTTSVNPDVWVTIFLVVVILVNLGGAKVYAVAEGICNSCKVLMLCGFVLFGLIIDVGGGPQGFVGGRYYHDPGAFTSFKGFASVFVTGAFSLGGSEFISLSAAETRNPRSSIRAASKLVYVKVVLLFLGSLTFVGLLVPHNSEDLMGSSGGDVHSSPYVLAAQLHGVKVLPHIINAVILISVCSVAIAAMYSSQRLIQSLAHQKLAPKWLDYVDKQGRPTRAWFVTILSSFFAFIAAYDQEETVFNWLLSISGISFVVCWLFICVSHLRFRAALKHNGIALDSLAYTSSTGVIGSWLSIIINCLILVAQFWTSLFPNGSTPDANNFFQNYLGAPVMVVFFICHKLYTRNWRLWKPVEEIDINLERVIYDPEILELQNLEEKERYNKAPFWKKILIVCFD</sequence>
<dbReference type="FunFam" id="1.20.1740.10:FF:000017">
    <property type="entry name" value="Amino acid permease"/>
    <property type="match status" value="1"/>
</dbReference>
<dbReference type="Gene3D" id="1.20.1740.10">
    <property type="entry name" value="Amino acid/polyamine transporter I"/>
    <property type="match status" value="1"/>
</dbReference>
<evidence type="ECO:0000256" key="6">
    <source>
        <dbReference type="ARBA" id="ARBA00022970"/>
    </source>
</evidence>
<evidence type="ECO:0000256" key="7">
    <source>
        <dbReference type="ARBA" id="ARBA00022989"/>
    </source>
</evidence>
<dbReference type="GeneID" id="76151184"/>
<dbReference type="InterPro" id="IPR050524">
    <property type="entry name" value="APC_YAT"/>
</dbReference>
<evidence type="ECO:0000313" key="13">
    <source>
        <dbReference type="Proteomes" id="UP001204833"/>
    </source>
</evidence>
<feature type="transmembrane region" description="Helical" evidence="10">
    <location>
        <begin position="457"/>
        <end position="480"/>
    </location>
</feature>
<dbReference type="PANTHER" id="PTHR43341">
    <property type="entry name" value="AMINO ACID PERMEASE"/>
    <property type="match status" value="1"/>
</dbReference>
<keyword evidence="9" id="KW-0325">Glycoprotein</keyword>
<dbReference type="Proteomes" id="UP001204833">
    <property type="component" value="Unassembled WGS sequence"/>
</dbReference>
<feature type="transmembrane region" description="Helical" evidence="10">
    <location>
        <begin position="182"/>
        <end position="202"/>
    </location>
</feature>
<accession>A0AAD5BEJ3</accession>
<organism evidence="12 13">
    <name type="scientific">Candida theae</name>
    <dbReference type="NCBI Taxonomy" id="1198502"/>
    <lineage>
        <taxon>Eukaryota</taxon>
        <taxon>Fungi</taxon>
        <taxon>Dikarya</taxon>
        <taxon>Ascomycota</taxon>
        <taxon>Saccharomycotina</taxon>
        <taxon>Pichiomycetes</taxon>
        <taxon>Debaryomycetaceae</taxon>
        <taxon>Candida/Lodderomyces clade</taxon>
        <taxon>Candida</taxon>
    </lineage>
</organism>
<dbReference type="PANTHER" id="PTHR43341:SF17">
    <property type="entry name" value="GENERAL AMINO ACID PERMEASE AGP1-RELATED"/>
    <property type="match status" value="1"/>
</dbReference>
<feature type="transmembrane region" description="Helical" evidence="10">
    <location>
        <begin position="253"/>
        <end position="271"/>
    </location>
</feature>
<dbReference type="GO" id="GO:0015171">
    <property type="term" value="F:amino acid transmembrane transporter activity"/>
    <property type="evidence" value="ECO:0007669"/>
    <property type="project" value="TreeGrafter"/>
</dbReference>
<dbReference type="AlphaFoldDB" id="A0AAD5BEJ3"/>
<evidence type="ECO:0000256" key="1">
    <source>
        <dbReference type="ARBA" id="ARBA00004651"/>
    </source>
</evidence>
<reference evidence="12 13" key="1">
    <citation type="journal article" date="2022" name="DNA Res.">
        <title>Genome analysis of five recently described species of the CUG-Ser clade uncovers Candida theae as a new hybrid lineage with pathogenic potential in the Candida parapsilosis species complex.</title>
        <authorList>
            <person name="Mixao V."/>
            <person name="Del Olmo V."/>
            <person name="Hegedusova E."/>
            <person name="Saus E."/>
            <person name="Pryszcz L."/>
            <person name="Cillingova A."/>
            <person name="Nosek J."/>
            <person name="Gabaldon T."/>
        </authorList>
    </citation>
    <scope>NUCLEOTIDE SEQUENCE [LARGE SCALE GENOMIC DNA]</scope>
    <source>
        <strain evidence="12 13">CBS 12239</strain>
    </source>
</reference>
<evidence type="ECO:0000256" key="4">
    <source>
        <dbReference type="ARBA" id="ARBA00022475"/>
    </source>
</evidence>
<feature type="domain" description="Amino acid permease/ SLC12A" evidence="11">
    <location>
        <begin position="72"/>
        <end position="527"/>
    </location>
</feature>
<dbReference type="Pfam" id="PF00324">
    <property type="entry name" value="AA_permease"/>
    <property type="match status" value="1"/>
</dbReference>
<gene>
    <name evidence="12" type="ORF">KGF57_003125</name>
</gene>
<evidence type="ECO:0000256" key="2">
    <source>
        <dbReference type="ARBA" id="ARBA00006983"/>
    </source>
</evidence>
<comment type="caution">
    <text evidence="12">The sequence shown here is derived from an EMBL/GenBank/DDBJ whole genome shotgun (WGS) entry which is preliminary data.</text>
</comment>
<dbReference type="GO" id="GO:0005886">
    <property type="term" value="C:plasma membrane"/>
    <property type="evidence" value="ECO:0007669"/>
    <property type="project" value="UniProtKB-SubCell"/>
</dbReference>
<dbReference type="PIRSF" id="PIRSF006060">
    <property type="entry name" value="AA_transporter"/>
    <property type="match status" value="1"/>
</dbReference>
<evidence type="ECO:0000259" key="11">
    <source>
        <dbReference type="Pfam" id="PF00324"/>
    </source>
</evidence>
<evidence type="ECO:0000256" key="5">
    <source>
        <dbReference type="ARBA" id="ARBA00022692"/>
    </source>
</evidence>
<keyword evidence="5 10" id="KW-0812">Transmembrane</keyword>
<dbReference type="InterPro" id="IPR004841">
    <property type="entry name" value="AA-permease/SLC12A_dom"/>
</dbReference>
<dbReference type="RefSeq" id="XP_051608561.1">
    <property type="nucleotide sequence ID" value="XM_051752512.1"/>
</dbReference>
<evidence type="ECO:0000256" key="10">
    <source>
        <dbReference type="SAM" id="Phobius"/>
    </source>
</evidence>
<comment type="subcellular location">
    <subcellularLocation>
        <location evidence="1">Cell membrane</location>
        <topology evidence="1">Multi-pass membrane protein</topology>
    </subcellularLocation>
</comment>
<feature type="transmembrane region" description="Helical" evidence="10">
    <location>
        <begin position="346"/>
        <end position="364"/>
    </location>
</feature>
<keyword evidence="6" id="KW-0029">Amino-acid transport</keyword>
<feature type="transmembrane region" description="Helical" evidence="10">
    <location>
        <begin position="100"/>
        <end position="123"/>
    </location>
</feature>
<keyword evidence="4" id="KW-1003">Cell membrane</keyword>
<feature type="transmembrane region" description="Helical" evidence="10">
    <location>
        <begin position="292"/>
        <end position="311"/>
    </location>
</feature>
<feature type="transmembrane region" description="Helical" evidence="10">
    <location>
        <begin position="395"/>
        <end position="411"/>
    </location>
</feature>
<evidence type="ECO:0000256" key="3">
    <source>
        <dbReference type="ARBA" id="ARBA00022448"/>
    </source>
</evidence>
<evidence type="ECO:0000256" key="8">
    <source>
        <dbReference type="ARBA" id="ARBA00023136"/>
    </source>
</evidence>